<dbReference type="Proteomes" id="UP001597079">
    <property type="component" value="Unassembled WGS sequence"/>
</dbReference>
<dbReference type="Pfam" id="PF00501">
    <property type="entry name" value="AMP-binding"/>
    <property type="match status" value="1"/>
</dbReference>
<gene>
    <name evidence="3" type="ORF">ACFSB2_17770</name>
</gene>
<dbReference type="SUPFAM" id="SSF56801">
    <property type="entry name" value="Acetyl-CoA synthetase-like"/>
    <property type="match status" value="1"/>
</dbReference>
<keyword evidence="4" id="KW-1185">Reference proteome</keyword>
<evidence type="ECO:0000313" key="4">
    <source>
        <dbReference type="Proteomes" id="UP001597079"/>
    </source>
</evidence>
<dbReference type="RefSeq" id="WP_377944454.1">
    <property type="nucleotide sequence ID" value="NZ_JBHUCX010000068.1"/>
</dbReference>
<dbReference type="InterPro" id="IPR020459">
    <property type="entry name" value="AMP-binding"/>
</dbReference>
<protein>
    <submittedName>
        <fullName evidence="3">Amino acid adenylation domain-containing protein</fullName>
    </submittedName>
</protein>
<sequence>PEVLVGICVERSLEMIIGLLGILKAGGAYVPLDPSSPVDRLRYILEDSRANVLLTHQAVLDALPAFEGETLCLDEDSVRIQKESMENIKQRVGPENLCYVLYTSGSTGNPKGVLIEHRQIGNYYNGMKQRLGVKFGERYAMVQPLTVDSSQTVLTLSLLTGGCLHVISRECSLNAHEFANYCEAKSIDWLKIAPSHLAVLQNSVNSTHVLLPKRGLICGGEGSQWEWLYGMNEISDACEIYNHYGPTETTVGITMYKIHSDGRRFDRKLAPIGRPLANTRIYLLDNDQNLVPVGVAAEMYVGGKGVARGYLNQPELTAEKFVENPFEPGERMYRTGDLARWLPDGNLEYLGRIDDQVKIR</sequence>
<dbReference type="InterPro" id="IPR000873">
    <property type="entry name" value="AMP-dep_synth/lig_dom"/>
</dbReference>
<dbReference type="InterPro" id="IPR020845">
    <property type="entry name" value="AMP-binding_CS"/>
</dbReference>
<feature type="non-terminal residue" evidence="3">
    <location>
        <position position="360"/>
    </location>
</feature>
<reference evidence="4" key="1">
    <citation type="journal article" date="2019" name="Int. J. Syst. Evol. Microbiol.">
        <title>The Global Catalogue of Microorganisms (GCM) 10K type strain sequencing project: providing services to taxonomists for standard genome sequencing and annotation.</title>
        <authorList>
            <consortium name="The Broad Institute Genomics Platform"/>
            <consortium name="The Broad Institute Genome Sequencing Center for Infectious Disease"/>
            <person name="Wu L."/>
            <person name="Ma J."/>
        </authorList>
    </citation>
    <scope>NUCLEOTIDE SEQUENCE [LARGE SCALE GENOMIC DNA]</scope>
    <source>
        <strain evidence="4">CGMCC 1.12286</strain>
    </source>
</reference>
<organism evidence="3 4">
    <name type="scientific">Alicyclobacillus fodiniaquatilis</name>
    <dbReference type="NCBI Taxonomy" id="1661150"/>
    <lineage>
        <taxon>Bacteria</taxon>
        <taxon>Bacillati</taxon>
        <taxon>Bacillota</taxon>
        <taxon>Bacilli</taxon>
        <taxon>Bacillales</taxon>
        <taxon>Alicyclobacillaceae</taxon>
        <taxon>Alicyclobacillus</taxon>
    </lineage>
</organism>
<accession>A0ABW4JM28</accession>
<dbReference type="NCBIfam" id="TIGR01733">
    <property type="entry name" value="AA-adenyl-dom"/>
    <property type="match status" value="1"/>
</dbReference>
<comment type="similarity">
    <text evidence="1">Belongs to the ATP-dependent AMP-binding enzyme family.</text>
</comment>
<dbReference type="PROSITE" id="PS00455">
    <property type="entry name" value="AMP_BINDING"/>
    <property type="match status" value="1"/>
</dbReference>
<dbReference type="Gene3D" id="2.30.38.10">
    <property type="entry name" value="Luciferase, Domain 3"/>
    <property type="match status" value="1"/>
</dbReference>
<dbReference type="InterPro" id="IPR010071">
    <property type="entry name" value="AA_adenyl_dom"/>
</dbReference>
<dbReference type="PANTHER" id="PTHR45527">
    <property type="entry name" value="NONRIBOSOMAL PEPTIDE SYNTHETASE"/>
    <property type="match status" value="1"/>
</dbReference>
<dbReference type="Gene3D" id="3.40.50.980">
    <property type="match status" value="2"/>
</dbReference>
<evidence type="ECO:0000313" key="3">
    <source>
        <dbReference type="EMBL" id="MFD1676550.1"/>
    </source>
</evidence>
<dbReference type="PANTHER" id="PTHR45527:SF1">
    <property type="entry name" value="FATTY ACID SYNTHASE"/>
    <property type="match status" value="1"/>
</dbReference>
<evidence type="ECO:0000256" key="1">
    <source>
        <dbReference type="ARBA" id="ARBA00006432"/>
    </source>
</evidence>
<dbReference type="EMBL" id="JBHUCX010000068">
    <property type="protein sequence ID" value="MFD1676550.1"/>
    <property type="molecule type" value="Genomic_DNA"/>
</dbReference>
<name>A0ABW4JM28_9BACL</name>
<dbReference type="PRINTS" id="PR00154">
    <property type="entry name" value="AMPBINDING"/>
</dbReference>
<feature type="non-terminal residue" evidence="3">
    <location>
        <position position="1"/>
    </location>
</feature>
<proteinExistence type="inferred from homology"/>
<feature type="domain" description="AMP-dependent synthetase/ligase" evidence="2">
    <location>
        <begin position="4"/>
        <end position="311"/>
    </location>
</feature>
<evidence type="ECO:0000259" key="2">
    <source>
        <dbReference type="Pfam" id="PF00501"/>
    </source>
</evidence>
<comment type="caution">
    <text evidence="3">The sequence shown here is derived from an EMBL/GenBank/DDBJ whole genome shotgun (WGS) entry which is preliminary data.</text>
</comment>